<comment type="cofactor">
    <cofactor evidence="6">
        <name>Mg(2+)</name>
        <dbReference type="ChEBI" id="CHEBI:18420"/>
    </cofactor>
</comment>
<dbReference type="GO" id="GO:0046872">
    <property type="term" value="F:metal ion binding"/>
    <property type="evidence" value="ECO:0007669"/>
    <property type="project" value="UniProtKB-UniRule"/>
</dbReference>
<dbReference type="EC" id="2.10.1.1" evidence="6"/>
<sequence length="394" mass="41189">MISVDDALRQIGSSLKPLPSVTVPVGEAAGRILAEAVRAKVTQPPTAVSAMDGYAVNMVAPMTAGTQIRVLGEAPAGRPYVGTLTGGAVRVFTGSAMPTGANHVIIQEHVERHGDTATLTHDQRAARNVRPAGGDFAEGDVLAPALRWLSPIDLSLLSAAGVVETSVYRRPRIALFANGDELVPPGKDLARGQVYESLSTGLLPLLDSWGAEACFLGIAADRESAVEAMFEAASDADIVVPIGGASVGDYDVAKAVGRKRFDLYVEKVAVKPGKPVWFGTKAEQAVLGFPGNPASAFVCAHLFLRPALQALSGGEPRLDLRTAILDAPLPPNGPREHFMRASVAEEAEGRLVCQPAARQDSSLLSTFAASNALLRRGPNEEARAAGDPVAVLLF</sequence>
<gene>
    <name evidence="8" type="ordered locus">PB2503_13609</name>
</gene>
<accession>E0THG7</accession>
<dbReference type="Gene3D" id="3.40.980.10">
    <property type="entry name" value="MoaB/Mog-like domain"/>
    <property type="match status" value="1"/>
</dbReference>
<dbReference type="SMART" id="SM00852">
    <property type="entry name" value="MoCF_biosynth"/>
    <property type="match status" value="1"/>
</dbReference>
<keyword evidence="9" id="KW-1185">Reference proteome</keyword>
<evidence type="ECO:0000313" key="8">
    <source>
        <dbReference type="EMBL" id="ADM10759.1"/>
    </source>
</evidence>
<dbReference type="PANTHER" id="PTHR10192">
    <property type="entry name" value="MOLYBDOPTERIN BIOSYNTHESIS PROTEIN"/>
    <property type="match status" value="1"/>
</dbReference>
<evidence type="ECO:0000256" key="3">
    <source>
        <dbReference type="ARBA" id="ARBA00010763"/>
    </source>
</evidence>
<keyword evidence="4 6" id="KW-0501">Molybdenum cofactor biosynthesis</keyword>
<dbReference type="InterPro" id="IPR036135">
    <property type="entry name" value="MoeA_linker/N_sf"/>
</dbReference>
<keyword evidence="6" id="KW-0500">Molybdenum</keyword>
<proteinExistence type="inferred from homology"/>
<comment type="pathway">
    <text evidence="2 6">Cofactor biosynthesis; molybdopterin biosynthesis.</text>
</comment>
<dbReference type="EMBL" id="CP002156">
    <property type="protein sequence ID" value="ADM10759.1"/>
    <property type="molecule type" value="Genomic_DNA"/>
</dbReference>
<evidence type="ECO:0000256" key="1">
    <source>
        <dbReference type="ARBA" id="ARBA00002901"/>
    </source>
</evidence>
<dbReference type="GO" id="GO:0005829">
    <property type="term" value="C:cytosol"/>
    <property type="evidence" value="ECO:0007669"/>
    <property type="project" value="TreeGrafter"/>
</dbReference>
<dbReference type="GO" id="GO:0006777">
    <property type="term" value="P:Mo-molybdopterin cofactor biosynthetic process"/>
    <property type="evidence" value="ECO:0007669"/>
    <property type="project" value="UniProtKB-UniRule"/>
</dbReference>
<protein>
    <recommendedName>
        <fullName evidence="6">Molybdopterin molybdenumtransferase</fullName>
        <ecNumber evidence="6">2.10.1.1</ecNumber>
    </recommendedName>
</protein>
<feature type="domain" description="MoaB/Mog" evidence="7">
    <location>
        <begin position="174"/>
        <end position="310"/>
    </location>
</feature>
<dbReference type="RefSeq" id="WP_013301733.1">
    <property type="nucleotide sequence ID" value="NC_014414.1"/>
</dbReference>
<dbReference type="Pfam" id="PF00994">
    <property type="entry name" value="MoCF_biosynth"/>
    <property type="match status" value="1"/>
</dbReference>
<dbReference type="KEGG" id="pbr:PB2503_13609"/>
<dbReference type="InterPro" id="IPR001453">
    <property type="entry name" value="MoaB/Mog_dom"/>
</dbReference>
<dbReference type="Gene3D" id="2.40.340.10">
    <property type="entry name" value="MoeA, C-terminal, domain IV"/>
    <property type="match status" value="1"/>
</dbReference>
<reference evidence="9" key="1">
    <citation type="submission" date="2010-08" db="EMBL/GenBank/DDBJ databases">
        <title>Genome sequence of Parvularcula bermudensis HTCC2503.</title>
        <authorList>
            <person name="Kang D.-M."/>
            <person name="Oh H.-M."/>
            <person name="Cho J.-C."/>
        </authorList>
    </citation>
    <scope>NUCLEOTIDE SEQUENCE [LARGE SCALE GENOMIC DNA]</scope>
    <source>
        <strain evidence="9">ATCC BAA-594 / HTCC2503 / KCTC 12087</strain>
    </source>
</reference>
<evidence type="ECO:0000256" key="2">
    <source>
        <dbReference type="ARBA" id="ARBA00005046"/>
    </source>
</evidence>
<dbReference type="InterPro" id="IPR038987">
    <property type="entry name" value="MoeA-like"/>
</dbReference>
<dbReference type="eggNOG" id="COG0303">
    <property type="taxonomic scope" value="Bacteria"/>
</dbReference>
<comment type="similarity">
    <text evidence="3 6">Belongs to the MoeA family.</text>
</comment>
<comment type="catalytic activity">
    <reaction evidence="5">
        <text>adenylyl-molybdopterin + molybdate = Mo-molybdopterin + AMP + H(+)</text>
        <dbReference type="Rhea" id="RHEA:35047"/>
        <dbReference type="ChEBI" id="CHEBI:15378"/>
        <dbReference type="ChEBI" id="CHEBI:36264"/>
        <dbReference type="ChEBI" id="CHEBI:62727"/>
        <dbReference type="ChEBI" id="CHEBI:71302"/>
        <dbReference type="ChEBI" id="CHEBI:456215"/>
        <dbReference type="EC" id="2.10.1.1"/>
    </reaction>
</comment>
<evidence type="ECO:0000259" key="7">
    <source>
        <dbReference type="SMART" id="SM00852"/>
    </source>
</evidence>
<dbReference type="InterPro" id="IPR005110">
    <property type="entry name" value="MoeA_linker/N"/>
</dbReference>
<keyword evidence="6" id="KW-0808">Transferase</keyword>
<evidence type="ECO:0000256" key="4">
    <source>
        <dbReference type="ARBA" id="ARBA00023150"/>
    </source>
</evidence>
<dbReference type="HOGENOM" id="CLU_010186_7_0_5"/>
<dbReference type="AlphaFoldDB" id="E0THG7"/>
<dbReference type="Pfam" id="PF03453">
    <property type="entry name" value="MoeA_N"/>
    <property type="match status" value="1"/>
</dbReference>
<comment type="function">
    <text evidence="1 6">Catalyzes the insertion of molybdate into adenylated molybdopterin with the concomitant release of AMP.</text>
</comment>
<dbReference type="InterPro" id="IPR036425">
    <property type="entry name" value="MoaB/Mog-like_dom_sf"/>
</dbReference>
<dbReference type="Gene3D" id="2.170.190.11">
    <property type="entry name" value="Molybdopterin biosynthesis moea protein, domain 3"/>
    <property type="match status" value="1"/>
</dbReference>
<keyword evidence="6" id="KW-0479">Metal-binding</keyword>
<dbReference type="SUPFAM" id="SSF63882">
    <property type="entry name" value="MoeA N-terminal region -like"/>
    <property type="match status" value="1"/>
</dbReference>
<dbReference type="STRING" id="314260.PB2503_13609"/>
<dbReference type="PANTHER" id="PTHR10192:SF5">
    <property type="entry name" value="GEPHYRIN"/>
    <property type="match status" value="1"/>
</dbReference>
<name>E0THG7_PARBH</name>
<keyword evidence="6" id="KW-0460">Magnesium</keyword>
<dbReference type="Gene3D" id="3.90.105.10">
    <property type="entry name" value="Molybdopterin biosynthesis moea protein, domain 2"/>
    <property type="match status" value="1"/>
</dbReference>
<dbReference type="SUPFAM" id="SSF53218">
    <property type="entry name" value="Molybdenum cofactor biosynthesis proteins"/>
    <property type="match status" value="1"/>
</dbReference>
<dbReference type="InterPro" id="IPR036688">
    <property type="entry name" value="MoeA_C_domain_IV_sf"/>
</dbReference>
<dbReference type="InterPro" id="IPR005111">
    <property type="entry name" value="MoeA_C_domain_IV"/>
</dbReference>
<organism evidence="8 9">
    <name type="scientific">Parvularcula bermudensis (strain ATCC BAA-594 / HTCC2503 / KCTC 12087)</name>
    <dbReference type="NCBI Taxonomy" id="314260"/>
    <lineage>
        <taxon>Bacteria</taxon>
        <taxon>Pseudomonadati</taxon>
        <taxon>Pseudomonadota</taxon>
        <taxon>Alphaproteobacteria</taxon>
        <taxon>Parvularculales</taxon>
        <taxon>Parvularculaceae</taxon>
        <taxon>Parvularcula</taxon>
    </lineage>
</organism>
<evidence type="ECO:0000313" key="9">
    <source>
        <dbReference type="Proteomes" id="UP000001302"/>
    </source>
</evidence>
<dbReference type="Pfam" id="PF03454">
    <property type="entry name" value="MoeA_C"/>
    <property type="match status" value="1"/>
</dbReference>
<dbReference type="UniPathway" id="UPA00344"/>
<dbReference type="SUPFAM" id="SSF63867">
    <property type="entry name" value="MoeA C-terminal domain-like"/>
    <property type="match status" value="1"/>
</dbReference>
<evidence type="ECO:0000256" key="6">
    <source>
        <dbReference type="RuleBase" id="RU365090"/>
    </source>
</evidence>
<reference evidence="8 9" key="2">
    <citation type="journal article" date="2011" name="J. Bacteriol.">
        <title>Complete genome sequence of strain HTCC2503T of Parvularcula bermudensis, the type species of the order "Parvularculales" in the class Alphaproteobacteria.</title>
        <authorList>
            <person name="Oh H.M."/>
            <person name="Kang I."/>
            <person name="Vergin K.L."/>
            <person name="Kang D."/>
            <person name="Rhee K.H."/>
            <person name="Giovannoni S.J."/>
            <person name="Cho J.C."/>
        </authorList>
    </citation>
    <scope>NUCLEOTIDE SEQUENCE [LARGE SCALE GENOMIC DNA]</scope>
    <source>
        <strain evidence="9">ATCC BAA-594 / HTCC2503 / KCTC 12087</strain>
    </source>
</reference>
<dbReference type="OrthoDB" id="9804758at2"/>
<dbReference type="Proteomes" id="UP000001302">
    <property type="component" value="Chromosome"/>
</dbReference>
<evidence type="ECO:0000256" key="5">
    <source>
        <dbReference type="ARBA" id="ARBA00047317"/>
    </source>
</evidence>
<dbReference type="GO" id="GO:0061599">
    <property type="term" value="F:molybdopterin molybdotransferase activity"/>
    <property type="evidence" value="ECO:0007669"/>
    <property type="project" value="UniProtKB-UniRule"/>
</dbReference>
<dbReference type="CDD" id="cd00887">
    <property type="entry name" value="MoeA"/>
    <property type="match status" value="1"/>
</dbReference>